<organism evidence="2 3">
    <name type="scientific">Trifolium pratense</name>
    <name type="common">Red clover</name>
    <dbReference type="NCBI Taxonomy" id="57577"/>
    <lineage>
        <taxon>Eukaryota</taxon>
        <taxon>Viridiplantae</taxon>
        <taxon>Streptophyta</taxon>
        <taxon>Embryophyta</taxon>
        <taxon>Tracheophyta</taxon>
        <taxon>Spermatophyta</taxon>
        <taxon>Magnoliopsida</taxon>
        <taxon>eudicotyledons</taxon>
        <taxon>Gunneridae</taxon>
        <taxon>Pentapetalae</taxon>
        <taxon>rosids</taxon>
        <taxon>fabids</taxon>
        <taxon>Fabales</taxon>
        <taxon>Fabaceae</taxon>
        <taxon>Papilionoideae</taxon>
        <taxon>50 kb inversion clade</taxon>
        <taxon>NPAAA clade</taxon>
        <taxon>Hologalegina</taxon>
        <taxon>IRL clade</taxon>
        <taxon>Trifolieae</taxon>
        <taxon>Trifolium</taxon>
    </lineage>
</organism>
<gene>
    <name evidence="2" type="ORF">L195_g056630</name>
</gene>
<dbReference type="STRING" id="57577.A0A2K3KSL9"/>
<dbReference type="AlphaFoldDB" id="A0A2K3KSL9"/>
<accession>A0A2K3KSL9</accession>
<comment type="caution">
    <text evidence="2">The sequence shown here is derived from an EMBL/GenBank/DDBJ whole genome shotgun (WGS) entry which is preliminary data.</text>
</comment>
<feature type="non-terminal residue" evidence="2">
    <location>
        <position position="159"/>
    </location>
</feature>
<sequence>MSQSEEPVAAVDRISQLSDETLCHILSFLPIKQAFTTTILSKRWLRVCYSLTVLSFNDETVADYETFRRFCRFIDTLMLSNQQESQLKTFSLKCRFWFNDDNRRSFDGWLEAAKQRRVEEFHIFLNNVTMSSNIFISQTLVVLKLENLRVEDENLCVDL</sequence>
<dbReference type="InterPro" id="IPR001810">
    <property type="entry name" value="F-box_dom"/>
</dbReference>
<reference evidence="2 3" key="2">
    <citation type="journal article" date="2017" name="Front. Plant Sci.">
        <title>Gene Classification and Mining of Molecular Markers Useful in Red Clover (Trifolium pratense) Breeding.</title>
        <authorList>
            <person name="Istvanek J."/>
            <person name="Dluhosova J."/>
            <person name="Dluhos P."/>
            <person name="Patkova L."/>
            <person name="Nedelnik J."/>
            <person name="Repkova J."/>
        </authorList>
    </citation>
    <scope>NUCLEOTIDE SEQUENCE [LARGE SCALE GENOMIC DNA]</scope>
    <source>
        <strain evidence="3">cv. Tatra</strain>
        <tissue evidence="2">Young leaves</tissue>
    </source>
</reference>
<dbReference type="InterPro" id="IPR036047">
    <property type="entry name" value="F-box-like_dom_sf"/>
</dbReference>
<dbReference type="PANTHER" id="PTHR31293:SF12">
    <property type="entry name" value="RNI-LIKE SUPERFAMILY PROTEIN"/>
    <property type="match status" value="1"/>
</dbReference>
<dbReference type="Proteomes" id="UP000236291">
    <property type="component" value="Unassembled WGS sequence"/>
</dbReference>
<dbReference type="CDD" id="cd22160">
    <property type="entry name" value="F-box_AtFBL13-like"/>
    <property type="match status" value="1"/>
</dbReference>
<dbReference type="EMBL" id="ASHM01108188">
    <property type="protein sequence ID" value="PNX69278.1"/>
    <property type="molecule type" value="Genomic_DNA"/>
</dbReference>
<dbReference type="PANTHER" id="PTHR31293">
    <property type="entry name" value="RNI-LIKE SUPERFAMILY PROTEIN"/>
    <property type="match status" value="1"/>
</dbReference>
<name>A0A2K3KSL9_TRIPR</name>
<dbReference type="InterPro" id="IPR053781">
    <property type="entry name" value="F-box_AtFBL13-like"/>
</dbReference>
<reference evidence="2 3" key="1">
    <citation type="journal article" date="2014" name="Am. J. Bot.">
        <title>Genome assembly and annotation for red clover (Trifolium pratense; Fabaceae).</title>
        <authorList>
            <person name="Istvanek J."/>
            <person name="Jaros M."/>
            <person name="Krenek A."/>
            <person name="Repkova J."/>
        </authorList>
    </citation>
    <scope>NUCLEOTIDE SEQUENCE [LARGE SCALE GENOMIC DNA]</scope>
    <source>
        <strain evidence="3">cv. Tatra</strain>
        <tissue evidence="2">Young leaves</tissue>
    </source>
</reference>
<dbReference type="InterPro" id="IPR055294">
    <property type="entry name" value="FBL60-like"/>
</dbReference>
<protein>
    <submittedName>
        <fullName evidence="2">F-box/LRR-repeat protein</fullName>
    </submittedName>
</protein>
<feature type="domain" description="F-box" evidence="1">
    <location>
        <begin position="14"/>
        <end position="51"/>
    </location>
</feature>
<dbReference type="SUPFAM" id="SSF81383">
    <property type="entry name" value="F-box domain"/>
    <property type="match status" value="1"/>
</dbReference>
<dbReference type="Pfam" id="PF00646">
    <property type="entry name" value="F-box"/>
    <property type="match status" value="1"/>
</dbReference>
<evidence type="ECO:0000313" key="3">
    <source>
        <dbReference type="Proteomes" id="UP000236291"/>
    </source>
</evidence>
<evidence type="ECO:0000259" key="1">
    <source>
        <dbReference type="Pfam" id="PF00646"/>
    </source>
</evidence>
<dbReference type="Gene3D" id="1.20.1280.50">
    <property type="match status" value="1"/>
</dbReference>
<evidence type="ECO:0000313" key="2">
    <source>
        <dbReference type="EMBL" id="PNX69278.1"/>
    </source>
</evidence>
<proteinExistence type="predicted"/>